<dbReference type="NCBIfam" id="TIGR04498">
    <property type="entry name" value="AbiV_defense"/>
    <property type="match status" value="1"/>
</dbReference>
<dbReference type="Proteomes" id="UP000011724">
    <property type="component" value="Chromosome"/>
</dbReference>
<proteinExistence type="predicted"/>
<protein>
    <submittedName>
        <fullName evidence="1">Uncharacterized protein</fullName>
    </submittedName>
</protein>
<organism evidence="1 2">
    <name type="scientific">Pseudodesulfovibrio piezophilus (strain DSM 21447 / JCM 15486 / C1TLV30)</name>
    <name type="common">Desulfovibrio piezophilus</name>
    <dbReference type="NCBI Taxonomy" id="1322246"/>
    <lineage>
        <taxon>Bacteria</taxon>
        <taxon>Pseudomonadati</taxon>
        <taxon>Thermodesulfobacteriota</taxon>
        <taxon>Desulfovibrionia</taxon>
        <taxon>Desulfovibrionales</taxon>
        <taxon>Desulfovibrionaceae</taxon>
    </lineage>
</organism>
<gene>
    <name evidence="1" type="ordered locus">BN4_11030</name>
</gene>
<keyword evidence="2" id="KW-1185">Reference proteome</keyword>
<dbReference type="HOGENOM" id="CLU_945711_0_0_7"/>
<accession>M1WRE8</accession>
<evidence type="ECO:0000313" key="1">
    <source>
        <dbReference type="EMBL" id="CCH48267.1"/>
    </source>
</evidence>
<dbReference type="BioCyc" id="DPIE1322246:BN4_RS05215-MONOMER"/>
<name>M1WRE8_PSEP2</name>
<sequence>MSDDNQALWDRFNELVKLSFGEVEDGDLKGYIYSFRKTYMAVMGVEEFNKTKKHYDEMTEVMIKLVGDDDPFKAAREKDAPRLFKKNWETILESCCFPVLNATDIDDGIEKYQKCNAYVFDCWRKALNACRQGDYPQAVFLSILALEEAAKFHQAWYELFYNDGKPINAKKNQPPRRKDYKFNHKKKHFVSIVSGALLNHRVEGLFGKDKVVEFVGMAENGELENVRQSCLYATVGDEGPVYPDDVISQETAIFYVVFLGEAIGEFVFSTSWEYRDFKEEMDAVIEEFGLPAVS</sequence>
<dbReference type="PATRIC" id="fig|879567.3.peg.1064"/>
<reference evidence="1 2" key="1">
    <citation type="journal article" date="2013" name="PLoS ONE">
        <title>The first genomic and proteomic characterization of a deep-sea sulfate reducer: insights into the piezophilic lifestyle of Desulfovibrio piezophilus.</title>
        <authorList>
            <person name="Pradel N."/>
            <person name="Ji B."/>
            <person name="Gimenez G."/>
            <person name="Talla E."/>
            <person name="Lenoble P."/>
            <person name="Garel M."/>
            <person name="Tamburini C."/>
            <person name="Fourquet P."/>
            <person name="Lebrun R."/>
            <person name="Bertin P."/>
            <person name="Denis Y."/>
            <person name="Pophillat M."/>
            <person name="Barbe V."/>
            <person name="Ollivier B."/>
            <person name="Dolla A."/>
        </authorList>
    </citation>
    <scope>NUCLEOTIDE SEQUENCE [LARGE SCALE GENOMIC DNA]</scope>
    <source>
        <strain evidence="2">DSM 10523 / SB164P1</strain>
    </source>
</reference>
<dbReference type="InterPro" id="IPR030987">
    <property type="entry name" value="AbiV"/>
</dbReference>
<reference evidence="2" key="2">
    <citation type="journal article" date="2013" name="Stand. Genomic Sci.">
        <title>Complete genome sequence of Desulfocapsa sulfexigens, a marine deltaproteobacterium specialized in disproportionating inorganic sulfur compounds.</title>
        <authorList>
            <person name="Finster K.W."/>
            <person name="Kjeldsen K.U."/>
            <person name="Kube M."/>
            <person name="Reinhardt R."/>
            <person name="Mussmann M."/>
            <person name="Amann R."/>
            <person name="Schreiber L."/>
        </authorList>
    </citation>
    <scope>NUCLEOTIDE SEQUENCE [LARGE SCALE GENOMIC DNA]</scope>
    <source>
        <strain evidence="2">DSM 10523 / SB164P1</strain>
    </source>
</reference>
<dbReference type="KEGG" id="dpi:BN4_11030"/>
<evidence type="ECO:0000313" key="2">
    <source>
        <dbReference type="Proteomes" id="UP000011724"/>
    </source>
</evidence>
<dbReference type="Pfam" id="PF18728">
    <property type="entry name" value="HEPN_AbiV"/>
    <property type="match status" value="1"/>
</dbReference>
<dbReference type="AlphaFoldDB" id="M1WRE8"/>
<dbReference type="eggNOG" id="ENOG50336RG">
    <property type="taxonomic scope" value="Bacteria"/>
</dbReference>
<dbReference type="EMBL" id="FO203427">
    <property type="protein sequence ID" value="CCH48267.1"/>
    <property type="molecule type" value="Genomic_DNA"/>
</dbReference>